<evidence type="ECO:0000256" key="1">
    <source>
        <dbReference type="SAM" id="Coils"/>
    </source>
</evidence>
<protein>
    <submittedName>
        <fullName evidence="3">Uncharacterized protein</fullName>
    </submittedName>
</protein>
<feature type="coiled-coil region" evidence="1">
    <location>
        <begin position="150"/>
        <end position="177"/>
    </location>
</feature>
<keyword evidence="4" id="KW-1185">Reference proteome</keyword>
<dbReference type="Proteomes" id="UP000053317">
    <property type="component" value="Unassembled WGS sequence"/>
</dbReference>
<gene>
    <name evidence="3" type="ORF">UCRPC4_g05751</name>
</gene>
<name>A0A0G2GJB0_PHACM</name>
<dbReference type="EMBL" id="LCWF01000150">
    <property type="protein sequence ID" value="KKY17025.1"/>
    <property type="molecule type" value="Genomic_DNA"/>
</dbReference>
<sequence length="267" mass="29923">MFETIDPMTMLEIQILILDNAISNWRPYLLDLQAESDLHVAAILGATPDDSGPIRMSNAGERQSLMVLDGKVLNSLAAVKHTKEVVSALSAAYNSASEGSTSSNNINIALSEKLSDLDILSLKLQTMRTTIQGISNLVSNFLDLNSGYALQELARESRRENEEMRKLSERMHRLAEKSTQDAASVKVLTILTLIYLPATVVSNFFSTSFVGTGSNEHIFVTPDWWIFLVAAVALTAFTLYVWWVWMNIQVHRKYPWWWARKLDGELG</sequence>
<keyword evidence="2" id="KW-0812">Transmembrane</keyword>
<proteinExistence type="predicted"/>
<comment type="caution">
    <text evidence="3">The sequence shown here is derived from an EMBL/GenBank/DDBJ whole genome shotgun (WGS) entry which is preliminary data.</text>
</comment>
<evidence type="ECO:0000313" key="4">
    <source>
        <dbReference type="Proteomes" id="UP000053317"/>
    </source>
</evidence>
<dbReference type="AlphaFoldDB" id="A0A0G2GJB0"/>
<reference evidence="3 4" key="2">
    <citation type="submission" date="2015-05" db="EMBL/GenBank/DDBJ databases">
        <authorList>
            <person name="Morales-Cruz A."/>
            <person name="Amrine K.C."/>
            <person name="Cantu D."/>
        </authorList>
    </citation>
    <scope>NUCLEOTIDE SEQUENCE [LARGE SCALE GENOMIC DNA]</scope>
    <source>
        <strain evidence="3">UCRPC4</strain>
    </source>
</reference>
<keyword evidence="2" id="KW-1133">Transmembrane helix</keyword>
<evidence type="ECO:0000313" key="3">
    <source>
        <dbReference type="EMBL" id="KKY17025.1"/>
    </source>
</evidence>
<organism evidence="3 4">
    <name type="scientific">Phaeomoniella chlamydospora</name>
    <name type="common">Phaeoacremonium chlamydosporum</name>
    <dbReference type="NCBI Taxonomy" id="158046"/>
    <lineage>
        <taxon>Eukaryota</taxon>
        <taxon>Fungi</taxon>
        <taxon>Dikarya</taxon>
        <taxon>Ascomycota</taxon>
        <taxon>Pezizomycotina</taxon>
        <taxon>Eurotiomycetes</taxon>
        <taxon>Chaetothyriomycetidae</taxon>
        <taxon>Phaeomoniellales</taxon>
        <taxon>Phaeomoniellaceae</taxon>
        <taxon>Phaeomoniella</taxon>
    </lineage>
</organism>
<keyword evidence="2" id="KW-0472">Membrane</keyword>
<reference evidence="3 4" key="1">
    <citation type="submission" date="2015-05" db="EMBL/GenBank/DDBJ databases">
        <title>Distinctive expansion of gene families associated with plant cell wall degradation and secondary metabolism in the genomes of grapevine trunk pathogens.</title>
        <authorList>
            <person name="Lawrence D.P."/>
            <person name="Travadon R."/>
            <person name="Rolshausen P.E."/>
            <person name="Baumgartner K."/>
        </authorList>
    </citation>
    <scope>NUCLEOTIDE SEQUENCE [LARGE SCALE GENOMIC DNA]</scope>
    <source>
        <strain evidence="3">UCRPC4</strain>
    </source>
</reference>
<feature type="transmembrane region" description="Helical" evidence="2">
    <location>
        <begin position="225"/>
        <end position="245"/>
    </location>
</feature>
<evidence type="ECO:0000256" key="2">
    <source>
        <dbReference type="SAM" id="Phobius"/>
    </source>
</evidence>
<feature type="transmembrane region" description="Helical" evidence="2">
    <location>
        <begin position="187"/>
        <end position="205"/>
    </location>
</feature>
<dbReference type="OrthoDB" id="4153890at2759"/>
<dbReference type="Gene3D" id="1.20.58.340">
    <property type="entry name" value="Magnesium transport protein CorA, transmembrane region"/>
    <property type="match status" value="1"/>
</dbReference>
<accession>A0A0G2GJB0</accession>
<keyword evidence="1" id="KW-0175">Coiled coil</keyword>